<dbReference type="EMBL" id="VSWC01000118">
    <property type="protein sequence ID" value="KAA1083662.1"/>
    <property type="molecule type" value="Genomic_DNA"/>
</dbReference>
<accession>A0A5B0N4I7</accession>
<organism evidence="2 3">
    <name type="scientific">Puccinia graminis f. sp. tritici</name>
    <dbReference type="NCBI Taxonomy" id="56615"/>
    <lineage>
        <taxon>Eukaryota</taxon>
        <taxon>Fungi</taxon>
        <taxon>Dikarya</taxon>
        <taxon>Basidiomycota</taxon>
        <taxon>Pucciniomycotina</taxon>
        <taxon>Pucciniomycetes</taxon>
        <taxon>Pucciniales</taxon>
        <taxon>Pucciniaceae</taxon>
        <taxon>Puccinia</taxon>
    </lineage>
</organism>
<dbReference type="AlphaFoldDB" id="A0A5B0N4I7"/>
<comment type="caution">
    <text evidence="2">The sequence shown here is derived from an EMBL/GenBank/DDBJ whole genome shotgun (WGS) entry which is preliminary data.</text>
</comment>
<feature type="region of interest" description="Disordered" evidence="1">
    <location>
        <begin position="1"/>
        <end position="55"/>
    </location>
</feature>
<evidence type="ECO:0000256" key="1">
    <source>
        <dbReference type="SAM" id="MobiDB-lite"/>
    </source>
</evidence>
<reference evidence="2 3" key="1">
    <citation type="submission" date="2019-05" db="EMBL/GenBank/DDBJ databases">
        <title>Emergence of the Ug99 lineage of the wheat stem rust pathogen through somatic hybridization.</title>
        <authorList>
            <person name="Li F."/>
            <person name="Upadhyaya N.M."/>
            <person name="Sperschneider J."/>
            <person name="Matny O."/>
            <person name="Nguyen-Phuc H."/>
            <person name="Mago R."/>
            <person name="Raley C."/>
            <person name="Miller M.E."/>
            <person name="Silverstein K.A.T."/>
            <person name="Henningsen E."/>
            <person name="Hirsch C.D."/>
            <person name="Visser B."/>
            <person name="Pretorius Z.A."/>
            <person name="Steffenson B.J."/>
            <person name="Schwessinger B."/>
            <person name="Dodds P.N."/>
            <person name="Figueroa M."/>
        </authorList>
    </citation>
    <scope>NUCLEOTIDE SEQUENCE [LARGE SCALE GENOMIC DNA]</scope>
    <source>
        <strain evidence="2">21-0</strain>
    </source>
</reference>
<gene>
    <name evidence="2" type="ORF">PGT21_003014</name>
</gene>
<name>A0A5B0N4I7_PUCGR</name>
<keyword evidence="3" id="KW-1185">Reference proteome</keyword>
<proteinExistence type="predicted"/>
<evidence type="ECO:0000313" key="2">
    <source>
        <dbReference type="EMBL" id="KAA1083662.1"/>
    </source>
</evidence>
<dbReference type="Proteomes" id="UP000324748">
    <property type="component" value="Unassembled WGS sequence"/>
</dbReference>
<sequence>MHHMETWRLNDANPGARKGAVSRPPISKSHPTASISKLGILTPLPSVRGGGDEAH</sequence>
<protein>
    <submittedName>
        <fullName evidence="2">Uncharacterized protein</fullName>
    </submittedName>
</protein>
<evidence type="ECO:0000313" key="3">
    <source>
        <dbReference type="Proteomes" id="UP000324748"/>
    </source>
</evidence>